<accession>A0A1F5CB80</accession>
<feature type="region of interest" description="Disordered" evidence="1">
    <location>
        <begin position="82"/>
        <end position="102"/>
    </location>
</feature>
<feature type="transmembrane region" description="Helical" evidence="2">
    <location>
        <begin position="33"/>
        <end position="53"/>
    </location>
</feature>
<dbReference type="AlphaFoldDB" id="A0A1F5CB80"/>
<keyword evidence="2" id="KW-1133">Transmembrane helix</keyword>
<evidence type="ECO:0000256" key="2">
    <source>
        <dbReference type="SAM" id="Phobius"/>
    </source>
</evidence>
<evidence type="ECO:0000256" key="1">
    <source>
        <dbReference type="SAM" id="MobiDB-lite"/>
    </source>
</evidence>
<protein>
    <submittedName>
        <fullName evidence="3">Uncharacterized protein</fullName>
    </submittedName>
</protein>
<organism evidence="3 4">
    <name type="scientific">Candidatus Azambacteria bacterium RIFCSPLOWO2_02_FULL_44_14</name>
    <dbReference type="NCBI Taxonomy" id="1797306"/>
    <lineage>
        <taxon>Bacteria</taxon>
        <taxon>Candidatus Azamiibacteriota</taxon>
    </lineage>
</organism>
<gene>
    <name evidence="3" type="ORF">A3I30_02750</name>
</gene>
<dbReference type="Proteomes" id="UP000177197">
    <property type="component" value="Unassembled WGS sequence"/>
</dbReference>
<keyword evidence="2" id="KW-0472">Membrane</keyword>
<evidence type="ECO:0000313" key="3">
    <source>
        <dbReference type="EMBL" id="OGD40162.1"/>
    </source>
</evidence>
<comment type="caution">
    <text evidence="3">The sequence shown here is derived from an EMBL/GenBank/DDBJ whole genome shotgun (WGS) entry which is preliminary data.</text>
</comment>
<proteinExistence type="predicted"/>
<sequence length="102" mass="11598">MVYYLFTLGLCQIEVVIMEALFGKFWTISLGDMAVIIFIAFFVGGLLIGFMFGRAATIGGPEHRDPTEAEIKAAKERYRNEYLEYRGRPNDSLPPINRSDEE</sequence>
<keyword evidence="2" id="KW-0812">Transmembrane</keyword>
<evidence type="ECO:0000313" key="4">
    <source>
        <dbReference type="Proteomes" id="UP000177197"/>
    </source>
</evidence>
<name>A0A1F5CB80_9BACT</name>
<dbReference type="EMBL" id="MEYV01000011">
    <property type="protein sequence ID" value="OGD40162.1"/>
    <property type="molecule type" value="Genomic_DNA"/>
</dbReference>
<reference evidence="3 4" key="1">
    <citation type="journal article" date="2016" name="Nat. Commun.">
        <title>Thousands of microbial genomes shed light on interconnected biogeochemical processes in an aquifer system.</title>
        <authorList>
            <person name="Anantharaman K."/>
            <person name="Brown C.T."/>
            <person name="Hug L.A."/>
            <person name="Sharon I."/>
            <person name="Castelle C.J."/>
            <person name="Probst A.J."/>
            <person name="Thomas B.C."/>
            <person name="Singh A."/>
            <person name="Wilkins M.J."/>
            <person name="Karaoz U."/>
            <person name="Brodie E.L."/>
            <person name="Williams K.H."/>
            <person name="Hubbard S.S."/>
            <person name="Banfield J.F."/>
        </authorList>
    </citation>
    <scope>NUCLEOTIDE SEQUENCE [LARGE SCALE GENOMIC DNA]</scope>
</reference>